<protein>
    <submittedName>
        <fullName evidence="2">Uncharacterized protein</fullName>
    </submittedName>
</protein>
<proteinExistence type="predicted"/>
<dbReference type="RefSeq" id="WP_251606930.1">
    <property type="nucleotide sequence ID" value="NZ_JAMQJY010000001.1"/>
</dbReference>
<reference evidence="2" key="1">
    <citation type="submission" date="2022-06" db="EMBL/GenBank/DDBJ databases">
        <title>Alkalicoccobacillus porphyridii sp. nov., isolated from a marine red alga, Porphyridium purpureum and reclassification of Shouchella plakortidis and Shouchella gibsonii as Alkalicoccobacillus plakortidis comb. nov. and Alkalicoccobacillus gibsonii comb. nov.</title>
        <authorList>
            <person name="Kim K.H."/>
            <person name="Lee J.K."/>
            <person name="Han D.M."/>
            <person name="Baek J.H."/>
            <person name="Jeon C.O."/>
        </authorList>
    </citation>
    <scope>NUCLEOTIDE SEQUENCE</scope>
    <source>
        <strain evidence="2">DSM 19153</strain>
    </source>
</reference>
<dbReference type="EMBL" id="JAMQJY010000001">
    <property type="protein sequence ID" value="MCM2675767.1"/>
    <property type="molecule type" value="Genomic_DNA"/>
</dbReference>
<dbReference type="Proteomes" id="UP001203665">
    <property type="component" value="Unassembled WGS sequence"/>
</dbReference>
<comment type="caution">
    <text evidence="2">The sequence shown here is derived from an EMBL/GenBank/DDBJ whole genome shotgun (WGS) entry which is preliminary data.</text>
</comment>
<feature type="compositionally biased region" description="Basic residues" evidence="1">
    <location>
        <begin position="16"/>
        <end position="25"/>
    </location>
</feature>
<keyword evidence="3" id="KW-1185">Reference proteome</keyword>
<feature type="compositionally biased region" description="Basic and acidic residues" evidence="1">
    <location>
        <begin position="1"/>
        <end position="11"/>
    </location>
</feature>
<gene>
    <name evidence="2" type="ORF">NDM98_09860</name>
</gene>
<name>A0ABT0XIN4_9BACI</name>
<feature type="region of interest" description="Disordered" evidence="1">
    <location>
        <begin position="1"/>
        <end position="57"/>
    </location>
</feature>
<evidence type="ECO:0000313" key="3">
    <source>
        <dbReference type="Proteomes" id="UP001203665"/>
    </source>
</evidence>
<feature type="compositionally biased region" description="Polar residues" evidence="1">
    <location>
        <begin position="35"/>
        <end position="57"/>
    </location>
</feature>
<organism evidence="2 3">
    <name type="scientific">Alkalicoccobacillus plakortidis</name>
    <dbReference type="NCBI Taxonomy" id="444060"/>
    <lineage>
        <taxon>Bacteria</taxon>
        <taxon>Bacillati</taxon>
        <taxon>Bacillota</taxon>
        <taxon>Bacilli</taxon>
        <taxon>Bacillales</taxon>
        <taxon>Bacillaceae</taxon>
        <taxon>Alkalicoccobacillus</taxon>
    </lineage>
</organism>
<evidence type="ECO:0000256" key="1">
    <source>
        <dbReference type="SAM" id="MobiDB-lite"/>
    </source>
</evidence>
<accession>A0ABT0XIN4</accession>
<evidence type="ECO:0000313" key="2">
    <source>
        <dbReference type="EMBL" id="MCM2675767.1"/>
    </source>
</evidence>
<sequence length="84" mass="9588">MEQEERSKTKADQGWSKKKGAKPRRIKDGARMNSRHQASSPPNPDRQSVTKNQLVSPSSALFQPDKLLFSNREGIFPHSILWNE</sequence>